<dbReference type="EMBL" id="KQ030513">
    <property type="protein sequence ID" value="KJZ76033.1"/>
    <property type="molecule type" value="Genomic_DNA"/>
</dbReference>
<dbReference type="InterPro" id="IPR035979">
    <property type="entry name" value="RBD_domain_sf"/>
</dbReference>
<sequence length="317" mass="34002">MAGNAPDFQKFISDARERKRNEALADKIFSRDRRQSAPSKLKHAPGGSLASRVGVNKKQRVSSANWNKHSEPQGNVDGEWTHDLHDLHESVNQRRPASTALESRISHPSALGNNRNSKPPSKRNTAAQRRDRLASAVDRMDVDQVNVVSSPSSGGMGITIRGLAGPFAVMGQNFAPGTTAADIESAVTPIGGEMVSCRIVKTTPFIMAEMVFVSREGSERVIKTFNDMTADGRLLKVYPKIGGYQPSTPSTAAPTGPANGTVASRNPPRERVADSGVGCTTDLFGDKSNSLGGPGRPLYSDKIVARNQRGRGFRRGG</sequence>
<dbReference type="Proteomes" id="UP000054481">
    <property type="component" value="Unassembled WGS sequence"/>
</dbReference>
<feature type="region of interest" description="Disordered" evidence="1">
    <location>
        <begin position="24"/>
        <end position="80"/>
    </location>
</feature>
<dbReference type="AlphaFoldDB" id="A0A0F7ZV57"/>
<feature type="compositionally biased region" description="Basic residues" evidence="1">
    <location>
        <begin position="308"/>
        <end position="317"/>
    </location>
</feature>
<dbReference type="GO" id="GO:0003676">
    <property type="term" value="F:nucleic acid binding"/>
    <property type="evidence" value="ECO:0007669"/>
    <property type="project" value="InterPro"/>
</dbReference>
<feature type="compositionally biased region" description="Polar residues" evidence="1">
    <location>
        <begin position="111"/>
        <end position="127"/>
    </location>
</feature>
<feature type="compositionally biased region" description="Basic and acidic residues" evidence="1">
    <location>
        <begin position="24"/>
        <end position="35"/>
    </location>
</feature>
<name>A0A0F7ZV57_9HYPO</name>
<evidence type="ECO:0008006" key="4">
    <source>
        <dbReference type="Google" id="ProtNLM"/>
    </source>
</evidence>
<feature type="compositionally biased region" description="Low complexity" evidence="1">
    <location>
        <begin position="246"/>
        <end position="263"/>
    </location>
</feature>
<accession>A0A0F7ZV57</accession>
<dbReference type="CDD" id="cd00590">
    <property type="entry name" value="RRM_SF"/>
    <property type="match status" value="1"/>
</dbReference>
<gene>
    <name evidence="2" type="ORF">HIM_04489</name>
</gene>
<dbReference type="OrthoDB" id="5374349at2759"/>
<evidence type="ECO:0000256" key="1">
    <source>
        <dbReference type="SAM" id="MobiDB-lite"/>
    </source>
</evidence>
<reference evidence="2 3" key="1">
    <citation type="journal article" date="2014" name="Genome Biol. Evol.">
        <title>Comparative genomics and transcriptomics analyses reveal divergent lifestyle features of nematode endoparasitic fungus Hirsutella minnesotensis.</title>
        <authorList>
            <person name="Lai Y."/>
            <person name="Liu K."/>
            <person name="Zhang X."/>
            <person name="Zhang X."/>
            <person name="Li K."/>
            <person name="Wang N."/>
            <person name="Shu C."/>
            <person name="Wu Y."/>
            <person name="Wang C."/>
            <person name="Bushley K.E."/>
            <person name="Xiang M."/>
            <person name="Liu X."/>
        </authorList>
    </citation>
    <scope>NUCLEOTIDE SEQUENCE [LARGE SCALE GENOMIC DNA]</scope>
    <source>
        <strain evidence="2 3">3608</strain>
    </source>
</reference>
<feature type="region of interest" description="Disordered" evidence="1">
    <location>
        <begin position="92"/>
        <end position="135"/>
    </location>
</feature>
<protein>
    <recommendedName>
        <fullName evidence="4">RRM domain-containing protein</fullName>
    </recommendedName>
</protein>
<organism evidence="2 3">
    <name type="scientific">Hirsutella minnesotensis 3608</name>
    <dbReference type="NCBI Taxonomy" id="1043627"/>
    <lineage>
        <taxon>Eukaryota</taxon>
        <taxon>Fungi</taxon>
        <taxon>Dikarya</taxon>
        <taxon>Ascomycota</taxon>
        <taxon>Pezizomycotina</taxon>
        <taxon>Sordariomycetes</taxon>
        <taxon>Hypocreomycetidae</taxon>
        <taxon>Hypocreales</taxon>
        <taxon>Ophiocordycipitaceae</taxon>
        <taxon>Hirsutella</taxon>
    </lineage>
</organism>
<dbReference type="SUPFAM" id="SSF54928">
    <property type="entry name" value="RNA-binding domain, RBD"/>
    <property type="match status" value="1"/>
</dbReference>
<feature type="region of interest" description="Disordered" evidence="1">
    <location>
        <begin position="246"/>
        <end position="317"/>
    </location>
</feature>
<evidence type="ECO:0000313" key="3">
    <source>
        <dbReference type="Proteomes" id="UP000054481"/>
    </source>
</evidence>
<proteinExistence type="predicted"/>
<evidence type="ECO:0000313" key="2">
    <source>
        <dbReference type="EMBL" id="KJZ76033.1"/>
    </source>
</evidence>
<keyword evidence="3" id="KW-1185">Reference proteome</keyword>